<evidence type="ECO:0000313" key="3">
    <source>
        <dbReference type="EMBL" id="ERL51047.1"/>
    </source>
</evidence>
<dbReference type="Pfam" id="PF04909">
    <property type="entry name" value="Amidohydro_2"/>
    <property type="match status" value="1"/>
</dbReference>
<organism evidence="3 4">
    <name type="scientific">Halomonas huangheensis</name>
    <dbReference type="NCBI Taxonomy" id="1178482"/>
    <lineage>
        <taxon>Bacteria</taxon>
        <taxon>Pseudomonadati</taxon>
        <taxon>Pseudomonadota</taxon>
        <taxon>Gammaproteobacteria</taxon>
        <taxon>Oceanospirillales</taxon>
        <taxon>Halomonadaceae</taxon>
        <taxon>Halomonas</taxon>
    </lineage>
</organism>
<dbReference type="InterPro" id="IPR052350">
    <property type="entry name" value="Metallo-dep_Lactonases"/>
</dbReference>
<reference evidence="3 4" key="1">
    <citation type="submission" date="2013-08" db="EMBL/GenBank/DDBJ databases">
        <title>draft genome of Halomonas huanghegensis, strain BJGMM-B45T.</title>
        <authorList>
            <person name="Miao C."/>
            <person name="Wan Y."/>
            <person name="Jin W."/>
        </authorList>
    </citation>
    <scope>NUCLEOTIDE SEQUENCE [LARGE SCALE GENOMIC DNA]</scope>
    <source>
        <strain evidence="3 4">BJGMM-B45</strain>
    </source>
</reference>
<dbReference type="RefSeq" id="WP_021819577.1">
    <property type="nucleotide sequence ID" value="NZ_AVBC01000035.1"/>
</dbReference>
<protein>
    <recommendedName>
        <fullName evidence="2">Amidohydrolase-related domain-containing protein</fullName>
    </recommendedName>
</protein>
<keyword evidence="4" id="KW-1185">Reference proteome</keyword>
<dbReference type="PANTHER" id="PTHR43569">
    <property type="entry name" value="AMIDOHYDROLASE"/>
    <property type="match status" value="1"/>
</dbReference>
<evidence type="ECO:0000256" key="1">
    <source>
        <dbReference type="ARBA" id="ARBA00038310"/>
    </source>
</evidence>
<evidence type="ECO:0000259" key="2">
    <source>
        <dbReference type="Pfam" id="PF04909"/>
    </source>
</evidence>
<dbReference type="AlphaFoldDB" id="W1N645"/>
<dbReference type="eggNOG" id="COG3618">
    <property type="taxonomic scope" value="Bacteria"/>
</dbReference>
<dbReference type="Proteomes" id="UP000019113">
    <property type="component" value="Unassembled WGS sequence"/>
</dbReference>
<dbReference type="EMBL" id="AVBC01000035">
    <property type="protein sequence ID" value="ERL51047.1"/>
    <property type="molecule type" value="Genomic_DNA"/>
</dbReference>
<evidence type="ECO:0000313" key="4">
    <source>
        <dbReference type="Proteomes" id="UP000019113"/>
    </source>
</evidence>
<gene>
    <name evidence="3" type="ORF">BJB45_20865</name>
</gene>
<accession>W1N645</accession>
<proteinExistence type="inferred from homology"/>
<dbReference type="PANTHER" id="PTHR43569:SF1">
    <property type="entry name" value="BLL3371 PROTEIN"/>
    <property type="match status" value="1"/>
</dbReference>
<dbReference type="GO" id="GO:0016787">
    <property type="term" value="F:hydrolase activity"/>
    <property type="evidence" value="ECO:0007669"/>
    <property type="project" value="InterPro"/>
</dbReference>
<name>W1N645_9GAMM</name>
<dbReference type="PATRIC" id="fig|1178482.3.peg.2625"/>
<dbReference type="Gene3D" id="3.20.20.140">
    <property type="entry name" value="Metal-dependent hydrolases"/>
    <property type="match status" value="1"/>
</dbReference>
<dbReference type="STRING" id="1178482.AR456_00265"/>
<dbReference type="SUPFAM" id="SSF51556">
    <property type="entry name" value="Metallo-dependent hydrolases"/>
    <property type="match status" value="1"/>
</dbReference>
<feature type="domain" description="Amidohydrolase-related" evidence="2">
    <location>
        <begin position="29"/>
        <end position="322"/>
    </location>
</feature>
<sequence>MPMTFDEMTLDRQRQRFLASGDDRELPIIDAHLHFWNPAENGQPWLCEEPMIAFRYGDYNAIRRPFLPPEYRRLCGSHQVVGCVYMEAEWAHGEALGETCWIQDLNEGEGWPNAMIAQAWLDRDDIEQQLDALSCWPLVRGVRHKPASLPLDQYHADHALPGSLRCPHYRRGYAALARHGLIFELQVPWWHLHELVPLLERYPEVAVVINHAGVPGDREPQTLKGWENNLRQVAAFPQVMLKLSGIGLEGQPWRIEDNRRVVHTAFEVMGPERCMFASNFPVDSLVTTLDDLFTAFKQLSAELTPRQRLAVFCDNAIRCYRLSPPRNHPAGP</sequence>
<comment type="similarity">
    <text evidence="1">Belongs to the metallo-dependent hydrolases superfamily.</text>
</comment>
<comment type="caution">
    <text evidence="3">The sequence shown here is derived from an EMBL/GenBank/DDBJ whole genome shotgun (WGS) entry which is preliminary data.</text>
</comment>
<dbReference type="InterPro" id="IPR032466">
    <property type="entry name" value="Metal_Hydrolase"/>
</dbReference>
<dbReference type="InterPro" id="IPR006680">
    <property type="entry name" value="Amidohydro-rel"/>
</dbReference>